<sequence length="216" mass="23680">MKKKCFSGLTLLVSLTFVILLYPKLQHPAALQNLVTQWGSISLFVDLFIITLLMLFPVVPFVLIAGVNTILYGWVGGILLSLGGSLLGATLGFWLARTLGQTWVQPKVAKLGKWGALLRGNSFTVVFLSRLIPVLPSAAVNYASGLSQMTFLSFLLATLLGKTPMIIWESWVGHDLWKIAHHPGRLLLALAIGTLLFGSVGLYWYLSNKFPKDPLT</sequence>
<dbReference type="PANTHER" id="PTHR12677:SF59">
    <property type="entry name" value="GOLGI APPARATUS MEMBRANE PROTEIN TVP38-RELATED"/>
    <property type="match status" value="1"/>
</dbReference>
<feature type="transmembrane region" description="Helical" evidence="6">
    <location>
        <begin position="43"/>
        <end position="65"/>
    </location>
</feature>
<dbReference type="InterPro" id="IPR015414">
    <property type="entry name" value="TMEM64"/>
</dbReference>
<evidence type="ECO:0000256" key="4">
    <source>
        <dbReference type="ARBA" id="ARBA00022989"/>
    </source>
</evidence>
<keyword evidence="3 6" id="KW-0812">Transmembrane</keyword>
<feature type="transmembrane region" description="Helical" evidence="6">
    <location>
        <begin position="186"/>
        <end position="206"/>
    </location>
</feature>
<evidence type="ECO:0000256" key="6">
    <source>
        <dbReference type="RuleBase" id="RU366058"/>
    </source>
</evidence>
<keyword evidence="5 6" id="KW-0472">Membrane</keyword>
<gene>
    <name evidence="8" type="ORF">SBF1_1150002</name>
</gene>
<dbReference type="Proteomes" id="UP000238916">
    <property type="component" value="Unassembled WGS sequence"/>
</dbReference>
<dbReference type="InterPro" id="IPR032816">
    <property type="entry name" value="VTT_dom"/>
</dbReference>
<feature type="transmembrane region" description="Helical" evidence="6">
    <location>
        <begin position="142"/>
        <end position="161"/>
    </location>
</feature>
<evidence type="ECO:0000259" key="7">
    <source>
        <dbReference type="Pfam" id="PF09335"/>
    </source>
</evidence>
<reference evidence="9" key="1">
    <citation type="submission" date="2018-02" db="EMBL/GenBank/DDBJ databases">
        <authorList>
            <person name="Hausmann B."/>
        </authorList>
    </citation>
    <scope>NUCLEOTIDE SEQUENCE [LARGE SCALE GENOMIC DNA]</scope>
    <source>
        <strain evidence="9">Peat soil MAG SbF1</strain>
    </source>
</reference>
<evidence type="ECO:0000256" key="3">
    <source>
        <dbReference type="ARBA" id="ARBA00022692"/>
    </source>
</evidence>
<proteinExistence type="inferred from homology"/>
<accession>A0A2U3JZX1</accession>
<keyword evidence="4 6" id="KW-1133">Transmembrane helix</keyword>
<dbReference type="Pfam" id="PF09335">
    <property type="entry name" value="VTT_dom"/>
    <property type="match status" value="1"/>
</dbReference>
<evidence type="ECO:0000256" key="5">
    <source>
        <dbReference type="ARBA" id="ARBA00023136"/>
    </source>
</evidence>
<evidence type="ECO:0000313" key="9">
    <source>
        <dbReference type="Proteomes" id="UP000238916"/>
    </source>
</evidence>
<name>A0A2U3JZX1_9FIRM</name>
<feature type="domain" description="VTT" evidence="7">
    <location>
        <begin position="59"/>
        <end position="173"/>
    </location>
</feature>
<evidence type="ECO:0000313" key="8">
    <source>
        <dbReference type="EMBL" id="SPF32830.1"/>
    </source>
</evidence>
<organism evidence="8 9">
    <name type="scientific">Candidatus Desulfosporosinus infrequens</name>
    <dbReference type="NCBI Taxonomy" id="2043169"/>
    <lineage>
        <taxon>Bacteria</taxon>
        <taxon>Bacillati</taxon>
        <taxon>Bacillota</taxon>
        <taxon>Clostridia</taxon>
        <taxon>Eubacteriales</taxon>
        <taxon>Desulfitobacteriaceae</taxon>
        <taxon>Desulfosporosinus</taxon>
    </lineage>
</organism>
<comment type="subcellular location">
    <subcellularLocation>
        <location evidence="1 6">Cell membrane</location>
        <topology evidence="1 6">Multi-pass membrane protein</topology>
    </subcellularLocation>
</comment>
<keyword evidence="2 6" id="KW-1003">Cell membrane</keyword>
<feature type="transmembrane region" description="Helical" evidence="6">
    <location>
        <begin position="116"/>
        <end position="136"/>
    </location>
</feature>
<comment type="similarity">
    <text evidence="6">Belongs to the TVP38/TMEM64 family.</text>
</comment>
<evidence type="ECO:0000256" key="2">
    <source>
        <dbReference type="ARBA" id="ARBA00022475"/>
    </source>
</evidence>
<feature type="transmembrane region" description="Helical" evidence="6">
    <location>
        <begin position="6"/>
        <end position="22"/>
    </location>
</feature>
<dbReference type="GO" id="GO:0005886">
    <property type="term" value="C:plasma membrane"/>
    <property type="evidence" value="ECO:0007669"/>
    <property type="project" value="UniProtKB-SubCell"/>
</dbReference>
<feature type="transmembrane region" description="Helical" evidence="6">
    <location>
        <begin position="71"/>
        <end position="95"/>
    </location>
</feature>
<evidence type="ECO:0000256" key="1">
    <source>
        <dbReference type="ARBA" id="ARBA00004651"/>
    </source>
</evidence>
<dbReference type="EMBL" id="OMOF01000019">
    <property type="protein sequence ID" value="SPF32830.1"/>
    <property type="molecule type" value="Genomic_DNA"/>
</dbReference>
<protein>
    <recommendedName>
        <fullName evidence="6">TVP38/TMEM64 family membrane protein</fullName>
    </recommendedName>
</protein>
<dbReference type="OrthoDB" id="9812980at2"/>
<dbReference type="AlphaFoldDB" id="A0A2U3JZX1"/>
<dbReference type="PANTHER" id="PTHR12677">
    <property type="entry name" value="GOLGI APPARATUS MEMBRANE PROTEIN TVP38-RELATED"/>
    <property type="match status" value="1"/>
</dbReference>